<organism evidence="3 4">
    <name type="scientific">Luoshenia tenuis</name>
    <dbReference type="NCBI Taxonomy" id="2763654"/>
    <lineage>
        <taxon>Bacteria</taxon>
        <taxon>Bacillati</taxon>
        <taxon>Bacillota</taxon>
        <taxon>Clostridia</taxon>
        <taxon>Christensenellales</taxon>
        <taxon>Christensenellaceae</taxon>
        <taxon>Luoshenia</taxon>
    </lineage>
</organism>
<evidence type="ECO:0000313" key="3">
    <source>
        <dbReference type="EMBL" id="MBC8528571.1"/>
    </source>
</evidence>
<dbReference type="Pfam" id="PF25023">
    <property type="entry name" value="TEN_YD-shell"/>
    <property type="match status" value="1"/>
</dbReference>
<dbReference type="InterPro" id="IPR056823">
    <property type="entry name" value="TEN-like_YD-shell"/>
</dbReference>
<keyword evidence="1" id="KW-0677">Repeat</keyword>
<feature type="domain" description="Teneurin-like YD-shell" evidence="2">
    <location>
        <begin position="103"/>
        <end position="203"/>
    </location>
</feature>
<dbReference type="PANTHER" id="PTHR32305:SF15">
    <property type="entry name" value="PROTEIN RHSA-RELATED"/>
    <property type="match status" value="1"/>
</dbReference>
<dbReference type="NCBIfam" id="TIGR03696">
    <property type="entry name" value="Rhs_assc_core"/>
    <property type="match status" value="1"/>
</dbReference>
<gene>
    <name evidence="3" type="ORF">H8699_03850</name>
</gene>
<dbReference type="InterPro" id="IPR022385">
    <property type="entry name" value="Rhs_assc_core"/>
</dbReference>
<dbReference type="AlphaFoldDB" id="A0A926CZG6"/>
<keyword evidence="4" id="KW-1185">Reference proteome</keyword>
<dbReference type="PANTHER" id="PTHR32305">
    <property type="match status" value="1"/>
</dbReference>
<proteinExistence type="predicted"/>
<protein>
    <recommendedName>
        <fullName evidence="2">Teneurin-like YD-shell domain-containing protein</fullName>
    </recommendedName>
</protein>
<dbReference type="Proteomes" id="UP000654279">
    <property type="component" value="Unassembled WGS sequence"/>
</dbReference>
<dbReference type="InterPro" id="IPR050708">
    <property type="entry name" value="T6SS_VgrG/RHS"/>
</dbReference>
<comment type="caution">
    <text evidence="3">The sequence shown here is derived from an EMBL/GenBank/DDBJ whole genome shotgun (WGS) entry which is preliminary data.</text>
</comment>
<dbReference type="InterPro" id="IPR006530">
    <property type="entry name" value="YD"/>
</dbReference>
<accession>A0A926CZG6</accession>
<evidence type="ECO:0000256" key="1">
    <source>
        <dbReference type="ARBA" id="ARBA00022737"/>
    </source>
</evidence>
<dbReference type="EMBL" id="JACRSO010000001">
    <property type="protein sequence ID" value="MBC8528571.1"/>
    <property type="molecule type" value="Genomic_DNA"/>
</dbReference>
<dbReference type="NCBIfam" id="TIGR01643">
    <property type="entry name" value="YD_repeat_2x"/>
    <property type="match status" value="1"/>
</dbReference>
<sequence>MVRSQSYTYGDANWKDKLTAYTDANGTTHTLTYDAIGNPTSYKGYTMTWEHGRQLAGVSKSGSTLSFDYDADGVRISKTVNGVETKYYTASDQILRMEKGDDVLDFLYDEAGMVFSVIHNGTPYYYVRNGQNDIVALVDQNANIIGQYSYDAWGKPLQTTGDAKIVLLNPFRYRGYVYDQETGLYYLLSRYYDPETGRYINADGLVSTGQGIGGTNMFSYCGNNPVIRQDPSGCGFESLWAAMQKNLAGDIDIGPGYEFGGLNTSLPQRKPSSAPIANHVKKKSATMPTAMLDLGTAFGKVGFSATKTTEDKSPALLNSYENFNLTRGSGSVGVGISDWFGLGVGASPEGNVFAELQLTPWVHGGVSIGIDGIGIVAGWDDARTNTAYDLEAKAGWGLFAIACGLYSVPSGGGQPVPVYS</sequence>
<evidence type="ECO:0000313" key="4">
    <source>
        <dbReference type="Proteomes" id="UP000654279"/>
    </source>
</evidence>
<name>A0A926CZG6_9FIRM</name>
<evidence type="ECO:0000259" key="2">
    <source>
        <dbReference type="Pfam" id="PF25023"/>
    </source>
</evidence>
<reference evidence="3" key="1">
    <citation type="submission" date="2020-08" db="EMBL/GenBank/DDBJ databases">
        <title>Genome public.</title>
        <authorList>
            <person name="Liu C."/>
            <person name="Sun Q."/>
        </authorList>
    </citation>
    <scope>NUCLEOTIDE SEQUENCE</scope>
    <source>
        <strain evidence="3">NSJ-44</strain>
    </source>
</reference>
<dbReference type="Gene3D" id="2.180.10.10">
    <property type="entry name" value="RHS repeat-associated core"/>
    <property type="match status" value="1"/>
</dbReference>